<comment type="caution">
    <text evidence="5">The sequence shown here is derived from an EMBL/GenBank/DDBJ whole genome shotgun (WGS) entry which is preliminary data.</text>
</comment>
<keyword evidence="2" id="KW-0460">Magnesium</keyword>
<feature type="domain" description="Transketolase-like pyrimidine-binding" evidence="3">
    <location>
        <begin position="1"/>
        <end position="68"/>
    </location>
</feature>
<dbReference type="GO" id="GO:0004802">
    <property type="term" value="F:transketolase activity"/>
    <property type="evidence" value="ECO:0007669"/>
    <property type="project" value="TreeGrafter"/>
</dbReference>
<dbReference type="PANTHER" id="PTHR43522:SF2">
    <property type="entry name" value="TRANSKETOLASE 1-RELATED"/>
    <property type="match status" value="1"/>
</dbReference>
<dbReference type="EMBL" id="BARU01036972">
    <property type="protein sequence ID" value="GAH83037.1"/>
    <property type="molecule type" value="Genomic_DNA"/>
</dbReference>
<dbReference type="InterPro" id="IPR009014">
    <property type="entry name" value="Transketo_C/PFOR_II"/>
</dbReference>
<evidence type="ECO:0000256" key="2">
    <source>
        <dbReference type="ARBA" id="ARBA00022842"/>
    </source>
</evidence>
<accession>X1IMW1</accession>
<dbReference type="InterPro" id="IPR055152">
    <property type="entry name" value="Transketolase-like_C_2"/>
</dbReference>
<protein>
    <submittedName>
        <fullName evidence="5">Uncharacterized protein</fullName>
    </submittedName>
</protein>
<dbReference type="Pfam" id="PF02779">
    <property type="entry name" value="Transket_pyr"/>
    <property type="match status" value="1"/>
</dbReference>
<dbReference type="AlphaFoldDB" id="X1IMW1"/>
<dbReference type="GO" id="GO:0046872">
    <property type="term" value="F:metal ion binding"/>
    <property type="evidence" value="ECO:0007669"/>
    <property type="project" value="UniProtKB-KW"/>
</dbReference>
<evidence type="ECO:0000259" key="3">
    <source>
        <dbReference type="Pfam" id="PF02779"/>
    </source>
</evidence>
<name>X1IMW1_9ZZZZ</name>
<evidence type="ECO:0000313" key="5">
    <source>
        <dbReference type="EMBL" id="GAH83037.1"/>
    </source>
</evidence>
<feature type="non-terminal residue" evidence="5">
    <location>
        <position position="1"/>
    </location>
</feature>
<dbReference type="GO" id="GO:0006098">
    <property type="term" value="P:pentose-phosphate shunt"/>
    <property type="evidence" value="ECO:0007669"/>
    <property type="project" value="TreeGrafter"/>
</dbReference>
<keyword evidence="1" id="KW-0479">Metal-binding</keyword>
<dbReference type="Gene3D" id="3.40.50.970">
    <property type="match status" value="1"/>
</dbReference>
<dbReference type="InterPro" id="IPR029061">
    <property type="entry name" value="THDP-binding"/>
</dbReference>
<dbReference type="InterPro" id="IPR005475">
    <property type="entry name" value="Transketolase-like_Pyr-bd"/>
</dbReference>
<gene>
    <name evidence="5" type="ORF">S03H2_57663</name>
</gene>
<feature type="domain" description="Transketolase-like C-terminal" evidence="4">
    <location>
        <begin position="82"/>
        <end position="195"/>
    </location>
</feature>
<dbReference type="CDD" id="cd07033">
    <property type="entry name" value="TPP_PYR_DXS_TK_like"/>
    <property type="match status" value="1"/>
</dbReference>
<dbReference type="GO" id="GO:0005829">
    <property type="term" value="C:cytosol"/>
    <property type="evidence" value="ECO:0007669"/>
    <property type="project" value="TreeGrafter"/>
</dbReference>
<dbReference type="PANTHER" id="PTHR43522">
    <property type="entry name" value="TRANSKETOLASE"/>
    <property type="match status" value="1"/>
</dbReference>
<dbReference type="SUPFAM" id="SSF52518">
    <property type="entry name" value="Thiamin diphosphate-binding fold (THDP-binding)"/>
    <property type="match status" value="1"/>
</dbReference>
<dbReference type="Gene3D" id="3.40.50.920">
    <property type="match status" value="1"/>
</dbReference>
<dbReference type="Pfam" id="PF22613">
    <property type="entry name" value="Transketolase_C_1"/>
    <property type="match status" value="1"/>
</dbReference>
<organism evidence="5">
    <name type="scientific">marine sediment metagenome</name>
    <dbReference type="NCBI Taxonomy" id="412755"/>
    <lineage>
        <taxon>unclassified sequences</taxon>
        <taxon>metagenomes</taxon>
        <taxon>ecological metagenomes</taxon>
    </lineage>
</organism>
<dbReference type="InterPro" id="IPR033247">
    <property type="entry name" value="Transketolase_fam"/>
</dbReference>
<reference evidence="5" key="1">
    <citation type="journal article" date="2014" name="Front. Microbiol.">
        <title>High frequency of phylogenetically diverse reductive dehalogenase-homologous genes in deep subseafloor sedimentary metagenomes.</title>
        <authorList>
            <person name="Kawai M."/>
            <person name="Futagami T."/>
            <person name="Toyoda A."/>
            <person name="Takaki Y."/>
            <person name="Nishi S."/>
            <person name="Hori S."/>
            <person name="Arai W."/>
            <person name="Tsubouchi T."/>
            <person name="Morono Y."/>
            <person name="Uchiyama I."/>
            <person name="Ito T."/>
            <person name="Fujiyama A."/>
            <person name="Inagaki F."/>
            <person name="Takami H."/>
        </authorList>
    </citation>
    <scope>NUCLEOTIDE SEQUENCE</scope>
    <source>
        <strain evidence="5">Expedition CK06-06</strain>
    </source>
</reference>
<sequence>YIFTHDSIMVGEDGPTHQPVEQLESLRVIPNLKVIRPADEEETKLAWKEVLKRTEGPTALVLSRQNLPHLEKYRGIKEFSRGGYIISHKEKEAPQVVLIASGSEVSIAVKVNLILKVNGTTSRVVSIPDREEFLRQEKKYIEEVLGTKDALRVVIEANTGQGWYQLLNDSYYTVFMKSFGKSAPAQQLADYFGFTPEKIAQKIIQLL</sequence>
<proteinExistence type="predicted"/>
<evidence type="ECO:0000256" key="1">
    <source>
        <dbReference type="ARBA" id="ARBA00022723"/>
    </source>
</evidence>
<evidence type="ECO:0000259" key="4">
    <source>
        <dbReference type="Pfam" id="PF22613"/>
    </source>
</evidence>
<dbReference type="SUPFAM" id="SSF52922">
    <property type="entry name" value="TK C-terminal domain-like"/>
    <property type="match status" value="1"/>
</dbReference>